<keyword evidence="9" id="KW-0539">Nucleus</keyword>
<proteinExistence type="inferred from homology"/>
<dbReference type="GO" id="GO:0000977">
    <property type="term" value="F:RNA polymerase II transcription regulatory region sequence-specific DNA binding"/>
    <property type="evidence" value="ECO:0007669"/>
    <property type="project" value="UniProtKB-ARBA"/>
</dbReference>
<keyword evidence="4" id="KW-0479">Metal-binding</keyword>
<dbReference type="GO" id="GO:0035282">
    <property type="term" value="P:segmentation"/>
    <property type="evidence" value="ECO:0007669"/>
    <property type="project" value="UniProtKB-KW"/>
</dbReference>
<dbReference type="SUPFAM" id="SSF57667">
    <property type="entry name" value="beta-beta-alpha zinc fingers"/>
    <property type="match status" value="3"/>
</dbReference>
<feature type="region of interest" description="Disordered" evidence="11">
    <location>
        <begin position="352"/>
        <end position="377"/>
    </location>
</feature>
<dbReference type="InterPro" id="IPR036236">
    <property type="entry name" value="Znf_C2H2_sf"/>
</dbReference>
<feature type="domain" description="C2H2-type" evidence="12">
    <location>
        <begin position="908"/>
        <end position="935"/>
    </location>
</feature>
<evidence type="ECO:0000259" key="12">
    <source>
        <dbReference type="PROSITE" id="PS50157"/>
    </source>
</evidence>
<dbReference type="GO" id="GO:0005634">
    <property type="term" value="C:nucleus"/>
    <property type="evidence" value="ECO:0007669"/>
    <property type="project" value="UniProtKB-SubCell"/>
</dbReference>
<feature type="compositionally biased region" description="Basic and acidic residues" evidence="11">
    <location>
        <begin position="832"/>
        <end position="841"/>
    </location>
</feature>
<feature type="domain" description="C2H2-type" evidence="12">
    <location>
        <begin position="527"/>
        <end position="554"/>
    </location>
</feature>
<dbReference type="PROSITE" id="PS00028">
    <property type="entry name" value="ZINC_FINGER_C2H2_1"/>
    <property type="match status" value="3"/>
</dbReference>
<evidence type="ECO:0000256" key="6">
    <source>
        <dbReference type="ARBA" id="ARBA00022771"/>
    </source>
</evidence>
<feature type="compositionally biased region" description="Low complexity" evidence="11">
    <location>
        <begin position="251"/>
        <end position="281"/>
    </location>
</feature>
<dbReference type="EMBL" id="CANHGI010000006">
    <property type="protein sequence ID" value="CAI5455264.1"/>
    <property type="molecule type" value="Genomic_DNA"/>
</dbReference>
<dbReference type="GO" id="GO:0000122">
    <property type="term" value="P:negative regulation of transcription by RNA polymerase II"/>
    <property type="evidence" value="ECO:0007669"/>
    <property type="project" value="UniProtKB-ARBA"/>
</dbReference>
<accession>A0A9P1J5D5</accession>
<protein>
    <recommendedName>
        <fullName evidence="12">C2H2-type domain-containing protein</fullName>
    </recommendedName>
</protein>
<feature type="region of interest" description="Disordered" evidence="11">
    <location>
        <begin position="760"/>
        <end position="860"/>
    </location>
</feature>
<feature type="region of interest" description="Disordered" evidence="11">
    <location>
        <begin position="613"/>
        <end position="659"/>
    </location>
</feature>
<feature type="region of interest" description="Disordered" evidence="11">
    <location>
        <begin position="472"/>
        <end position="493"/>
    </location>
</feature>
<dbReference type="PANTHER" id="PTHR24392:SF49">
    <property type="entry name" value="PROTEIN HUNCHBACK"/>
    <property type="match status" value="1"/>
</dbReference>
<evidence type="ECO:0000256" key="5">
    <source>
        <dbReference type="ARBA" id="ARBA00022737"/>
    </source>
</evidence>
<comment type="caution">
    <text evidence="13">The sequence shown here is derived from an EMBL/GenBank/DDBJ whole genome shotgun (WGS) entry which is preliminary data.</text>
</comment>
<evidence type="ECO:0000256" key="2">
    <source>
        <dbReference type="ARBA" id="ARBA00007746"/>
    </source>
</evidence>
<evidence type="ECO:0000313" key="14">
    <source>
        <dbReference type="Proteomes" id="UP001152747"/>
    </source>
</evidence>
<feature type="compositionally biased region" description="Low complexity" evidence="11">
    <location>
        <begin position="842"/>
        <end position="859"/>
    </location>
</feature>
<comment type="similarity">
    <text evidence="2">Belongs to the hunchback C2H2-type zinc-finger protein family.</text>
</comment>
<keyword evidence="8" id="KW-0238">DNA-binding</keyword>
<keyword evidence="3" id="KW-0217">Developmental protein</keyword>
<dbReference type="FunFam" id="3.30.160.60:FF:002920">
    <property type="entry name" value="Hunchback-like protein"/>
    <property type="match status" value="1"/>
</dbReference>
<feature type="region of interest" description="Disordered" evidence="11">
    <location>
        <begin position="121"/>
        <end position="200"/>
    </location>
</feature>
<dbReference type="SMART" id="SM00355">
    <property type="entry name" value="ZnF_C2H2"/>
    <property type="match status" value="9"/>
</dbReference>
<evidence type="ECO:0000256" key="3">
    <source>
        <dbReference type="ARBA" id="ARBA00022473"/>
    </source>
</evidence>
<feature type="compositionally biased region" description="Polar residues" evidence="11">
    <location>
        <begin position="803"/>
        <end position="813"/>
    </location>
</feature>
<feature type="compositionally biased region" description="Basic and acidic residues" evidence="11">
    <location>
        <begin position="160"/>
        <end position="178"/>
    </location>
</feature>
<dbReference type="Pfam" id="PF00096">
    <property type="entry name" value="zf-C2H2"/>
    <property type="match status" value="1"/>
</dbReference>
<dbReference type="GO" id="GO:0008270">
    <property type="term" value="F:zinc ion binding"/>
    <property type="evidence" value="ECO:0007669"/>
    <property type="project" value="UniProtKB-KW"/>
</dbReference>
<keyword evidence="14" id="KW-1185">Reference proteome</keyword>
<feature type="compositionally biased region" description="Basic and acidic residues" evidence="11">
    <location>
        <begin position="135"/>
        <end position="145"/>
    </location>
</feature>
<dbReference type="Gene3D" id="3.30.160.60">
    <property type="entry name" value="Classic Zinc Finger"/>
    <property type="match status" value="4"/>
</dbReference>
<dbReference type="Proteomes" id="UP001152747">
    <property type="component" value="Unassembled WGS sequence"/>
</dbReference>
<dbReference type="GO" id="GO:0040034">
    <property type="term" value="P:regulation of development, heterochronic"/>
    <property type="evidence" value="ECO:0007669"/>
    <property type="project" value="UniProtKB-ARBA"/>
</dbReference>
<reference evidence="13" key="1">
    <citation type="submission" date="2022-11" db="EMBL/GenBank/DDBJ databases">
        <authorList>
            <person name="Kikuchi T."/>
        </authorList>
    </citation>
    <scope>NUCLEOTIDE SEQUENCE</scope>
    <source>
        <strain evidence="13">PS1010</strain>
    </source>
</reference>
<feature type="compositionally biased region" description="Basic and acidic residues" evidence="11">
    <location>
        <begin position="476"/>
        <end position="489"/>
    </location>
</feature>
<organism evidence="13 14">
    <name type="scientific">Caenorhabditis angaria</name>
    <dbReference type="NCBI Taxonomy" id="860376"/>
    <lineage>
        <taxon>Eukaryota</taxon>
        <taxon>Metazoa</taxon>
        <taxon>Ecdysozoa</taxon>
        <taxon>Nematoda</taxon>
        <taxon>Chromadorea</taxon>
        <taxon>Rhabditida</taxon>
        <taxon>Rhabditina</taxon>
        <taxon>Rhabditomorpha</taxon>
        <taxon>Rhabditoidea</taxon>
        <taxon>Rhabditidae</taxon>
        <taxon>Peloderinae</taxon>
        <taxon>Caenorhabditis</taxon>
    </lineage>
</organism>
<gene>
    <name evidence="13" type="ORF">CAMP_LOCUS17901</name>
</gene>
<dbReference type="OrthoDB" id="10015593at2759"/>
<dbReference type="FunFam" id="3.30.160.60:FF:002883">
    <property type="entry name" value="Hunchback-like protein"/>
    <property type="match status" value="1"/>
</dbReference>
<feature type="compositionally biased region" description="Acidic residues" evidence="11">
    <location>
        <begin position="769"/>
        <end position="782"/>
    </location>
</feature>
<feature type="domain" description="C2H2-type" evidence="12">
    <location>
        <begin position="555"/>
        <end position="582"/>
    </location>
</feature>
<name>A0A9P1J5D5_9PELO</name>
<feature type="domain" description="C2H2-type" evidence="12">
    <location>
        <begin position="319"/>
        <end position="347"/>
    </location>
</feature>
<keyword evidence="7" id="KW-0862">Zinc</keyword>
<evidence type="ECO:0000256" key="7">
    <source>
        <dbReference type="ARBA" id="ARBA00022833"/>
    </source>
</evidence>
<evidence type="ECO:0000256" key="11">
    <source>
        <dbReference type="SAM" id="MobiDB-lite"/>
    </source>
</evidence>
<sequence length="967" mass="105848">MSHVEEAKGGWPHDSIAHLAPHAPIQVQPDSSQGAFHVMQQGTWRLPVPAQFGNIVNKPPLFGSEWRAPADWGANNNKLGEWDKWSTNTEIARPLATFGNSSLTASIMTGQSDAASVVVKADETTQIHPNTEYVSPKEDERKSSEHTNSYDVSASQSPSNHDEEQQTAEKDESLKMDEGEVEPEEEEVEHKKKPSSSMEDSQLLLNFSFGNSKTSDAKETTSDLATKFPLMGFLHSGTSAFSNIEPSILKPSSPKPAEAATPAPPTTSSSSFCRPPGLGPVNIPPPTNGQAAPLVCPICGFSCPSKFHYNSHMNTHGDHQCNMCDYTSRTEGRLKKHMRESHTVEEQLKAGMEIEPKVESSRSSGSPMTPEKESENSNSFMLNLTTTMASILDSTASALAASMASTEMPSSLPTGLKLDINNTPSLISSLTSGALTSSALDQIRAFTENSNLIPDGGLTLASALGAVSQAMAAEPKTPEKHSHGGETRRSSSGKVKILKCKQCGHQSLSKDDQWLHARSHIPNEKQLNCQHCNFVTEYKHHLEYHYRNHLGSKPFQCKKCAYTCVNKSMLNSHMKSHTNHYQFRCMDCTYATKYCHSLKLHLKKYNHRRVPDGIEMNGGDSSPTLSNSDTIQSYPSLTNLANPSSQEKKTSEQQPATTVVTQPQQFNFAPMVTSQSLNYASQMLLKHHQMDGGLNPLLLQNLNTLTAPASIPLKCPMCEVQCSSQDEQMRHNMSHFMNSSVPTTLASLYNNISALGGLPSAANTNETETSMEVDDTTDEPDNYEGSRHEDEEMDQLSDCAHASPTSIKTSSVSCDEEIIKEKSPTSSSASIADKEDTETHVESSVSPPSEQNSESSSSQIRLPISMSSEAPLMINTSESGSLNNLLQQACLAINALQAKQRESNFNNFTCPHCKMGYHNQALYNIHMSHHCYEHPFKCSRCDFTGTDSLNFNIHLLQSSHDTSSNAN</sequence>
<dbReference type="AlphaFoldDB" id="A0A9P1J5D5"/>
<evidence type="ECO:0000256" key="1">
    <source>
        <dbReference type="ARBA" id="ARBA00004123"/>
    </source>
</evidence>
<evidence type="ECO:0000256" key="9">
    <source>
        <dbReference type="ARBA" id="ARBA00023242"/>
    </source>
</evidence>
<evidence type="ECO:0000256" key="8">
    <source>
        <dbReference type="ARBA" id="ARBA00023125"/>
    </source>
</evidence>
<keyword evidence="6 10" id="KW-0863">Zinc-finger</keyword>
<dbReference type="FunFam" id="3.30.160.60:FF:001301">
    <property type="entry name" value="Blast:Protein hunchback"/>
    <property type="match status" value="1"/>
</dbReference>
<feature type="region of interest" description="Disordered" evidence="11">
    <location>
        <begin position="245"/>
        <end position="285"/>
    </location>
</feature>
<evidence type="ECO:0000313" key="13">
    <source>
        <dbReference type="EMBL" id="CAI5455264.1"/>
    </source>
</evidence>
<evidence type="ECO:0000256" key="4">
    <source>
        <dbReference type="ARBA" id="ARBA00022723"/>
    </source>
</evidence>
<dbReference type="InterPro" id="IPR013087">
    <property type="entry name" value="Znf_C2H2_type"/>
</dbReference>
<comment type="subcellular location">
    <subcellularLocation>
        <location evidence="1">Nucleus</location>
    </subcellularLocation>
</comment>
<dbReference type="PANTHER" id="PTHR24392">
    <property type="entry name" value="ZINC FINGER PROTEIN"/>
    <property type="match status" value="1"/>
</dbReference>
<feature type="compositionally biased region" description="Polar residues" evidence="11">
    <location>
        <begin position="619"/>
        <end position="645"/>
    </location>
</feature>
<keyword evidence="5" id="KW-0677">Repeat</keyword>
<evidence type="ECO:0000256" key="10">
    <source>
        <dbReference type="PROSITE-ProRule" id="PRU00042"/>
    </source>
</evidence>
<dbReference type="PROSITE" id="PS50157">
    <property type="entry name" value="ZINC_FINGER_C2H2_2"/>
    <property type="match status" value="4"/>
</dbReference>
<feature type="compositionally biased region" description="Polar residues" evidence="11">
    <location>
        <begin position="146"/>
        <end position="159"/>
    </location>
</feature>